<organism evidence="1 2">
    <name type="scientific">Diacronema lutheri</name>
    <name type="common">Unicellular marine alga</name>
    <name type="synonym">Monochrysis lutheri</name>
    <dbReference type="NCBI Taxonomy" id="2081491"/>
    <lineage>
        <taxon>Eukaryota</taxon>
        <taxon>Haptista</taxon>
        <taxon>Haptophyta</taxon>
        <taxon>Pavlovophyceae</taxon>
        <taxon>Pavlovales</taxon>
        <taxon>Pavlovaceae</taxon>
        <taxon>Diacronema</taxon>
    </lineage>
</organism>
<evidence type="ECO:0000313" key="2">
    <source>
        <dbReference type="Proteomes" id="UP000751190"/>
    </source>
</evidence>
<reference evidence="1" key="1">
    <citation type="submission" date="2021-05" db="EMBL/GenBank/DDBJ databases">
        <title>The genome of the haptophyte Pavlova lutheri (Diacronema luteri, Pavlovales) - a model for lipid biosynthesis in eukaryotic algae.</title>
        <authorList>
            <person name="Hulatt C.J."/>
            <person name="Posewitz M.C."/>
        </authorList>
    </citation>
    <scope>NUCLEOTIDE SEQUENCE</scope>
    <source>
        <strain evidence="1">NIVA-4/92</strain>
    </source>
</reference>
<protein>
    <submittedName>
        <fullName evidence="1">Uncharacterized protein</fullName>
    </submittedName>
</protein>
<dbReference type="Proteomes" id="UP000751190">
    <property type="component" value="Unassembled WGS sequence"/>
</dbReference>
<evidence type="ECO:0000313" key="1">
    <source>
        <dbReference type="EMBL" id="KAG8468837.1"/>
    </source>
</evidence>
<dbReference type="OrthoDB" id="10571328at2759"/>
<dbReference type="EMBL" id="JAGTXO010000003">
    <property type="protein sequence ID" value="KAG8468837.1"/>
    <property type="molecule type" value="Genomic_DNA"/>
</dbReference>
<sequence>MSDLTDARLCELFVTARSLSGLAPVACRTRAELALVRYRSLFEQPRATALASSNAGRWLLAFADAASPDAVRADELVVDFVTSAVWHAQEHTRPLTILARAFDWRLRPLLLALSLHARAPTVRSVDVAKWLLAHTRPGCADELAISFVPTLKQYSLVLLQGRDRSRACALELLGEVALRAPAVSDALAPFFWSALLLDSLPIKEQAIAICFDVLFVLLARGALAEGSAARAEQRGFAPLLAFLPRMLLAPSALAQRAAVAGVARLCWHAFRDERFEKAVSLATSDECFCDDLLLQLVARYVDVRPAGGGGGASARLTEADEREILLDLDLALSHMDPGQIADCAVYLVARDVGAGIVDVGSARGYGDERAQLRRALHELVRRLGSRELRDGLPESICATCDDLFGVALEPERVRGWLALQPAIAAASCS</sequence>
<keyword evidence="2" id="KW-1185">Reference proteome</keyword>
<name>A0A8J5XUN8_DIALT</name>
<accession>A0A8J5XUN8</accession>
<dbReference type="AlphaFoldDB" id="A0A8J5XUN8"/>
<gene>
    <name evidence="1" type="ORF">KFE25_007355</name>
</gene>
<proteinExistence type="predicted"/>
<comment type="caution">
    <text evidence="1">The sequence shown here is derived from an EMBL/GenBank/DDBJ whole genome shotgun (WGS) entry which is preliminary data.</text>
</comment>